<dbReference type="GO" id="GO:0016301">
    <property type="term" value="F:kinase activity"/>
    <property type="evidence" value="ECO:0007669"/>
    <property type="project" value="UniProtKB-KW"/>
</dbReference>
<evidence type="ECO:0000256" key="3">
    <source>
        <dbReference type="ARBA" id="ARBA00022777"/>
    </source>
</evidence>
<feature type="domain" description="Carbohydrate kinase PfkB" evidence="4">
    <location>
        <begin position="1"/>
        <end position="206"/>
    </location>
</feature>
<dbReference type="PANTHER" id="PTHR43320:SF2">
    <property type="entry name" value="2-DEHYDRO-3-DEOXYGLUCONOKINASE_2-DEHYDRO-3-DEOXYGALACTONOKINASE"/>
    <property type="match status" value="1"/>
</dbReference>
<dbReference type="SUPFAM" id="SSF53613">
    <property type="entry name" value="Ribokinase-like"/>
    <property type="match status" value="1"/>
</dbReference>
<keyword evidence="2" id="KW-0808">Transferase</keyword>
<evidence type="ECO:0000259" key="4">
    <source>
        <dbReference type="Pfam" id="PF00294"/>
    </source>
</evidence>
<protein>
    <submittedName>
        <fullName evidence="5">2-dehydro-3-deoxygluconokinase</fullName>
    </submittedName>
</protein>
<accession>A0A7V8FJD5</accession>
<comment type="caution">
    <text evidence="5">The sequence shown here is derived from an EMBL/GenBank/DDBJ whole genome shotgun (WGS) entry which is preliminary data.</text>
</comment>
<dbReference type="InterPro" id="IPR029056">
    <property type="entry name" value="Ribokinase-like"/>
</dbReference>
<dbReference type="Pfam" id="PF00294">
    <property type="entry name" value="PfkB"/>
    <property type="match status" value="1"/>
</dbReference>
<dbReference type="AlphaFoldDB" id="A0A7V8FJD5"/>
<evidence type="ECO:0000313" key="5">
    <source>
        <dbReference type="EMBL" id="KAF1017136.1"/>
    </source>
</evidence>
<evidence type="ECO:0000313" key="6">
    <source>
        <dbReference type="Proteomes" id="UP000487117"/>
    </source>
</evidence>
<dbReference type="InterPro" id="IPR011611">
    <property type="entry name" value="PfkB_dom"/>
</dbReference>
<reference evidence="6" key="1">
    <citation type="journal article" date="2020" name="MBio">
        <title>Horizontal gene transfer to a defensive symbiont with a reduced genome amongst a multipartite beetle microbiome.</title>
        <authorList>
            <person name="Waterworth S.C."/>
            <person name="Florez L.V."/>
            <person name="Rees E.R."/>
            <person name="Hertweck C."/>
            <person name="Kaltenpoth M."/>
            <person name="Kwan J.C."/>
        </authorList>
    </citation>
    <scope>NUCLEOTIDE SEQUENCE [LARGE SCALE GENOMIC DNA]</scope>
</reference>
<dbReference type="Proteomes" id="UP000487117">
    <property type="component" value="Unassembled WGS sequence"/>
</dbReference>
<gene>
    <name evidence="5" type="primary">kdgK_1</name>
    <name evidence="5" type="ORF">GAK31_00395</name>
</gene>
<dbReference type="InterPro" id="IPR052700">
    <property type="entry name" value="Carb_kinase_PfkB-like"/>
</dbReference>
<sequence>MNRIVCFGELLLRLGAPGRELLLQSPQLQVHVGGAEANVAVSLACFGHEAAMVSTVTDSALGRHAVAELRRHGVDTRGVRQVDRDRMGLYFLATGAVQRASEVVYDRAGSAFACSTADEHDWPTLLQGAHWLHLSGVNPALGANVAETALTAARTARALGVRVSFDGNYRPSLWQRWQGDAPTILRQLFAEADIAFADHRDIALVLG</sequence>
<proteinExistence type="inferred from homology"/>
<evidence type="ECO:0000256" key="1">
    <source>
        <dbReference type="ARBA" id="ARBA00010688"/>
    </source>
</evidence>
<comment type="similarity">
    <text evidence="1">Belongs to the carbohydrate kinase PfkB family.</text>
</comment>
<evidence type="ECO:0000256" key="2">
    <source>
        <dbReference type="ARBA" id="ARBA00022679"/>
    </source>
</evidence>
<organism evidence="5 6">
    <name type="scientific">Stenotrophomonas maltophilia</name>
    <name type="common">Pseudomonas maltophilia</name>
    <name type="synonym">Xanthomonas maltophilia</name>
    <dbReference type="NCBI Taxonomy" id="40324"/>
    <lineage>
        <taxon>Bacteria</taxon>
        <taxon>Pseudomonadati</taxon>
        <taxon>Pseudomonadota</taxon>
        <taxon>Gammaproteobacteria</taxon>
        <taxon>Lysobacterales</taxon>
        <taxon>Lysobacteraceae</taxon>
        <taxon>Stenotrophomonas</taxon>
        <taxon>Stenotrophomonas maltophilia group</taxon>
    </lineage>
</organism>
<dbReference type="CDD" id="cd01166">
    <property type="entry name" value="KdgK"/>
    <property type="match status" value="1"/>
</dbReference>
<dbReference type="PANTHER" id="PTHR43320">
    <property type="entry name" value="SUGAR KINASE"/>
    <property type="match status" value="1"/>
</dbReference>
<dbReference type="EMBL" id="WNDS01000001">
    <property type="protein sequence ID" value="KAF1017136.1"/>
    <property type="molecule type" value="Genomic_DNA"/>
</dbReference>
<keyword evidence="3 5" id="KW-0418">Kinase</keyword>
<dbReference type="Gene3D" id="3.40.1190.20">
    <property type="match status" value="1"/>
</dbReference>
<name>A0A7V8FJD5_STEMA</name>